<accession>A0ABQ0U392</accession>
<proteinExistence type="predicted"/>
<dbReference type="NCBIfam" id="TIGR00254">
    <property type="entry name" value="GGDEF"/>
    <property type="match status" value="1"/>
</dbReference>
<evidence type="ECO:0000313" key="7">
    <source>
        <dbReference type="EMBL" id="GEK72918.1"/>
    </source>
</evidence>
<dbReference type="InterPro" id="IPR043128">
    <property type="entry name" value="Rev_trsase/Diguanyl_cyclase"/>
</dbReference>
<feature type="transmembrane region" description="Helical" evidence="4">
    <location>
        <begin position="300"/>
        <end position="319"/>
    </location>
</feature>
<keyword evidence="8" id="KW-1185">Reference proteome</keyword>
<keyword evidence="3" id="KW-0175">Coiled coil</keyword>
<evidence type="ECO:0000313" key="8">
    <source>
        <dbReference type="Proteomes" id="UP000321121"/>
    </source>
</evidence>
<evidence type="ECO:0000256" key="3">
    <source>
        <dbReference type="SAM" id="Coils"/>
    </source>
</evidence>
<feature type="transmembrane region" description="Helical" evidence="4">
    <location>
        <begin position="209"/>
        <end position="225"/>
    </location>
</feature>
<feature type="transmembrane region" description="Helical" evidence="4">
    <location>
        <begin position="362"/>
        <end position="381"/>
    </location>
</feature>
<reference evidence="7 8" key="1">
    <citation type="submission" date="2019-07" db="EMBL/GenBank/DDBJ databases">
        <title>Whole genome shotgun sequence of Halomonas halophila NBRC 102604.</title>
        <authorList>
            <person name="Hosoyama A."/>
            <person name="Uohara A."/>
            <person name="Ohji S."/>
            <person name="Ichikawa N."/>
        </authorList>
    </citation>
    <scope>NUCLEOTIDE SEQUENCE [LARGE SCALE GENOMIC DNA]</scope>
    <source>
        <strain evidence="7 8">NBRC 102604</strain>
    </source>
</reference>
<dbReference type="RefSeq" id="WP_146908609.1">
    <property type="nucleotide sequence ID" value="NZ_BJUS01000013.1"/>
</dbReference>
<organism evidence="7 8">
    <name type="scientific">Halomonas halophila</name>
    <dbReference type="NCBI Taxonomy" id="29573"/>
    <lineage>
        <taxon>Bacteria</taxon>
        <taxon>Pseudomonadati</taxon>
        <taxon>Pseudomonadota</taxon>
        <taxon>Gammaproteobacteria</taxon>
        <taxon>Oceanospirillales</taxon>
        <taxon>Halomonadaceae</taxon>
        <taxon>Halomonas</taxon>
    </lineage>
</organism>
<dbReference type="SUPFAM" id="SSF55073">
    <property type="entry name" value="Nucleotide cyclase"/>
    <property type="match status" value="1"/>
</dbReference>
<evidence type="ECO:0000256" key="2">
    <source>
        <dbReference type="ARBA" id="ARBA00034247"/>
    </source>
</evidence>
<evidence type="ECO:0000256" key="5">
    <source>
        <dbReference type="SAM" id="SignalP"/>
    </source>
</evidence>
<comment type="catalytic activity">
    <reaction evidence="2">
        <text>2 GTP = 3',3'-c-di-GMP + 2 diphosphate</text>
        <dbReference type="Rhea" id="RHEA:24898"/>
        <dbReference type="ChEBI" id="CHEBI:33019"/>
        <dbReference type="ChEBI" id="CHEBI:37565"/>
        <dbReference type="ChEBI" id="CHEBI:58805"/>
        <dbReference type="EC" id="2.7.7.65"/>
    </reaction>
</comment>
<keyword evidence="4" id="KW-0472">Membrane</keyword>
<feature type="domain" description="GGDEF" evidence="6">
    <location>
        <begin position="446"/>
        <end position="579"/>
    </location>
</feature>
<feature type="coiled-coil region" evidence="3">
    <location>
        <begin position="380"/>
        <end position="415"/>
    </location>
</feature>
<keyword evidence="4" id="KW-1133">Transmembrane helix</keyword>
<name>A0ABQ0U392_9GAMM</name>
<evidence type="ECO:0000256" key="1">
    <source>
        <dbReference type="ARBA" id="ARBA00012528"/>
    </source>
</evidence>
<feature type="transmembrane region" description="Helical" evidence="4">
    <location>
        <begin position="179"/>
        <end position="202"/>
    </location>
</feature>
<dbReference type="EMBL" id="BJUS01000013">
    <property type="protein sequence ID" value="GEK72918.1"/>
    <property type="molecule type" value="Genomic_DNA"/>
</dbReference>
<feature type="transmembrane region" description="Helical" evidence="4">
    <location>
        <begin position="245"/>
        <end position="263"/>
    </location>
</feature>
<dbReference type="PROSITE" id="PS50887">
    <property type="entry name" value="GGDEF"/>
    <property type="match status" value="1"/>
</dbReference>
<dbReference type="InterPro" id="IPR000160">
    <property type="entry name" value="GGDEF_dom"/>
</dbReference>
<comment type="caution">
    <text evidence="7">The sequence shown here is derived from an EMBL/GenBank/DDBJ whole genome shotgun (WGS) entry which is preliminary data.</text>
</comment>
<dbReference type="InterPro" id="IPR029787">
    <property type="entry name" value="Nucleotide_cyclase"/>
</dbReference>
<gene>
    <name evidence="7" type="ORF">HHA04nite_14620</name>
</gene>
<dbReference type="SMART" id="SM00267">
    <property type="entry name" value="GGDEF"/>
    <property type="match status" value="1"/>
</dbReference>
<feature type="chain" id="PRO_5046807721" description="diguanylate cyclase" evidence="5">
    <location>
        <begin position="27"/>
        <end position="579"/>
    </location>
</feature>
<dbReference type="InterPro" id="IPR050469">
    <property type="entry name" value="Diguanylate_Cyclase"/>
</dbReference>
<dbReference type="PANTHER" id="PTHR45138">
    <property type="entry name" value="REGULATORY COMPONENTS OF SENSORY TRANSDUCTION SYSTEM"/>
    <property type="match status" value="1"/>
</dbReference>
<keyword evidence="5" id="KW-0732">Signal</keyword>
<evidence type="ECO:0000256" key="4">
    <source>
        <dbReference type="SAM" id="Phobius"/>
    </source>
</evidence>
<keyword evidence="4" id="KW-0812">Transmembrane</keyword>
<evidence type="ECO:0000259" key="6">
    <source>
        <dbReference type="PROSITE" id="PS50887"/>
    </source>
</evidence>
<dbReference type="CDD" id="cd01949">
    <property type="entry name" value="GGDEF"/>
    <property type="match status" value="1"/>
</dbReference>
<dbReference type="PANTHER" id="PTHR45138:SF9">
    <property type="entry name" value="DIGUANYLATE CYCLASE DGCM-RELATED"/>
    <property type="match status" value="1"/>
</dbReference>
<dbReference type="Pfam" id="PF00990">
    <property type="entry name" value="GGDEF"/>
    <property type="match status" value="1"/>
</dbReference>
<feature type="transmembrane region" description="Helical" evidence="4">
    <location>
        <begin position="331"/>
        <end position="350"/>
    </location>
</feature>
<dbReference type="EC" id="2.7.7.65" evidence="1"/>
<dbReference type="Proteomes" id="UP000321121">
    <property type="component" value="Unassembled WGS sequence"/>
</dbReference>
<protein>
    <recommendedName>
        <fullName evidence="1">diguanylate cyclase</fullName>
        <ecNumber evidence="1">2.7.7.65</ecNumber>
    </recommendedName>
</protein>
<dbReference type="Gene3D" id="3.30.70.270">
    <property type="match status" value="1"/>
</dbReference>
<feature type="transmembrane region" description="Helical" evidence="4">
    <location>
        <begin position="275"/>
        <end position="294"/>
    </location>
</feature>
<sequence>MPQTRAWLTTAVLLCVAALWLGSAMAAPRDLGTGWEYRWGDSPVSADGVPTWVKPGDDDAWNAIDFPANPPGRRGQTLAWFRLSLPEGDWQDPALYITSINLIADVYLDGERLYQHGTFDDDGNGRFAGWPWHMIRLPEGFGGRQLTLRVYSDYTAIGLWGEIMLIERADLFPKLLRDALGALIVGPLCLLLALFAVGFALFQDDRRRFMPISLFALASGIMIIAESPVDQLLIDRPLLWDNLAAAGYFTLPIALGRLLEHWFADTRSRRIRRIWQFHLVYLVGALGASGLGWINLSITFPVFDVLLVLSISLLLAIIAPHLGRFDARQRAILAAFALFGALLLVDMAVAHGLLPWQRVPTSAGALAFALVIGGISLIDYAHTQRELRRLNHQLEQEVEERTHQLQQLVERLEIDSTTDPLTGLHNRRHFDECLRQESRRARSRQTPLAMAMLDIDHFKRINDGHGHAAGDRVLAGIAMALREHFRDDDEICRIGGEEFVVLLPGTGADTARERAASLMASLADRVYWHDGRMLGPVTLSCGIAAYPAHTADPMTLPDLADRALYGAKETGRNRIITAS</sequence>
<feature type="signal peptide" evidence="5">
    <location>
        <begin position="1"/>
        <end position="26"/>
    </location>
</feature>